<gene>
    <name evidence="12" type="ORF">GLE_2468</name>
</gene>
<dbReference type="GO" id="GO:0033499">
    <property type="term" value="P:galactose catabolic process via UDP-galactose, Leloir pathway"/>
    <property type="evidence" value="ECO:0007669"/>
    <property type="project" value="TreeGrafter"/>
</dbReference>
<comment type="subunit">
    <text evidence="10">Homodimer.</text>
</comment>
<evidence type="ECO:0000256" key="5">
    <source>
        <dbReference type="ARBA" id="ARBA00013189"/>
    </source>
</evidence>
<dbReference type="STRING" id="69.GLE_2468"/>
<dbReference type="AlphaFoldDB" id="A0A0S2DH03"/>
<dbReference type="InterPro" id="IPR005886">
    <property type="entry name" value="UDP_G4E"/>
</dbReference>
<dbReference type="Pfam" id="PF01370">
    <property type="entry name" value="Epimerase"/>
    <property type="match status" value="1"/>
</dbReference>
<evidence type="ECO:0000256" key="3">
    <source>
        <dbReference type="ARBA" id="ARBA00004947"/>
    </source>
</evidence>
<dbReference type="Proteomes" id="UP000061569">
    <property type="component" value="Chromosome"/>
</dbReference>
<name>A0A0S2DH03_LYSEN</name>
<keyword evidence="8 10" id="KW-0413">Isomerase</keyword>
<dbReference type="PANTHER" id="PTHR43725">
    <property type="entry name" value="UDP-GLUCOSE 4-EPIMERASE"/>
    <property type="match status" value="1"/>
</dbReference>
<evidence type="ECO:0000256" key="6">
    <source>
        <dbReference type="ARBA" id="ARBA00018569"/>
    </source>
</evidence>
<comment type="pathway">
    <text evidence="3 10">Carbohydrate metabolism; galactose metabolism.</text>
</comment>
<organism evidence="12 13">
    <name type="scientific">Lysobacter enzymogenes</name>
    <dbReference type="NCBI Taxonomy" id="69"/>
    <lineage>
        <taxon>Bacteria</taxon>
        <taxon>Pseudomonadati</taxon>
        <taxon>Pseudomonadota</taxon>
        <taxon>Gammaproteobacteria</taxon>
        <taxon>Lysobacterales</taxon>
        <taxon>Lysobacteraceae</taxon>
        <taxon>Lysobacter</taxon>
    </lineage>
</organism>
<dbReference type="Gene3D" id="3.40.50.720">
    <property type="entry name" value="NAD(P)-binding Rossmann-like Domain"/>
    <property type="match status" value="1"/>
</dbReference>
<evidence type="ECO:0000259" key="11">
    <source>
        <dbReference type="Pfam" id="PF01370"/>
    </source>
</evidence>
<keyword evidence="9 10" id="KW-0119">Carbohydrate metabolism</keyword>
<feature type="domain" description="NAD-dependent epimerase/dehydratase" evidence="11">
    <location>
        <begin position="26"/>
        <end position="273"/>
    </location>
</feature>
<dbReference type="NCBIfam" id="TIGR01179">
    <property type="entry name" value="galE"/>
    <property type="match status" value="1"/>
</dbReference>
<dbReference type="PATRIC" id="fig|69.6.peg.2430"/>
<evidence type="ECO:0000313" key="12">
    <source>
        <dbReference type="EMBL" id="ALN57817.1"/>
    </source>
</evidence>
<keyword evidence="7 10" id="KW-0520">NAD</keyword>
<sequence length="346" mass="37154">MTLSSPRTVDREGFVAAAPRADSPHVLVCGGAGYVGAHAAYALARRGVRVSVLDNLSTGHRQALRWGRWIDADLLDPASLDAAFAEPVDAVMHFCARSLVGESVAEPYDYYLNNVAGSLNLLRAMRAHGVGRLVFSSSAAVFGRPRAPRIDEDHPTAPINPYGASKLMVERILADAARAYGLRSVSLRYFNAAGAASEAGIGESHTPETHLIPNVLRAALGQGAPLRVFGDDYDTADGTCVRDYVHVLDLADAHVRALDWMDANAGAHCFNLGNGTGFSVLEIVRAAQRVTGREIAYEVAPRREGDPAVLVASSAAARERLGWTPRHGAIEEIIDSAWRWHRAPAY</sequence>
<dbReference type="UniPathway" id="UPA00214"/>
<accession>A0A0S2DH03</accession>
<dbReference type="GO" id="GO:0003978">
    <property type="term" value="F:UDP-glucose 4-epimerase activity"/>
    <property type="evidence" value="ECO:0007669"/>
    <property type="project" value="UniProtKB-UniRule"/>
</dbReference>
<dbReference type="InterPro" id="IPR036291">
    <property type="entry name" value="NAD(P)-bd_dom_sf"/>
</dbReference>
<evidence type="ECO:0000256" key="10">
    <source>
        <dbReference type="RuleBase" id="RU366046"/>
    </source>
</evidence>
<proteinExistence type="inferred from homology"/>
<dbReference type="PANTHER" id="PTHR43725:SF53">
    <property type="entry name" value="UDP-ARABINOSE 4-EPIMERASE 1"/>
    <property type="match status" value="1"/>
</dbReference>
<evidence type="ECO:0000256" key="4">
    <source>
        <dbReference type="ARBA" id="ARBA00007637"/>
    </source>
</evidence>
<comment type="cofactor">
    <cofactor evidence="2 10">
        <name>NAD(+)</name>
        <dbReference type="ChEBI" id="CHEBI:57540"/>
    </cofactor>
</comment>
<evidence type="ECO:0000256" key="8">
    <source>
        <dbReference type="ARBA" id="ARBA00023235"/>
    </source>
</evidence>
<dbReference type="EC" id="5.1.3.2" evidence="5 10"/>
<comment type="similarity">
    <text evidence="4 10">Belongs to the NAD(P)-dependent epimerase/dehydratase family.</text>
</comment>
<dbReference type="InterPro" id="IPR001509">
    <property type="entry name" value="Epimerase_deHydtase"/>
</dbReference>
<dbReference type="SUPFAM" id="SSF51735">
    <property type="entry name" value="NAD(P)-binding Rossmann-fold domains"/>
    <property type="match status" value="1"/>
</dbReference>
<dbReference type="EMBL" id="CP013140">
    <property type="protein sequence ID" value="ALN57817.1"/>
    <property type="molecule type" value="Genomic_DNA"/>
</dbReference>
<dbReference type="Gene3D" id="3.90.25.10">
    <property type="entry name" value="UDP-galactose 4-epimerase, domain 1"/>
    <property type="match status" value="1"/>
</dbReference>
<evidence type="ECO:0000256" key="1">
    <source>
        <dbReference type="ARBA" id="ARBA00000083"/>
    </source>
</evidence>
<dbReference type="CDD" id="cd05247">
    <property type="entry name" value="UDP_G4E_1_SDR_e"/>
    <property type="match status" value="1"/>
</dbReference>
<comment type="catalytic activity">
    <reaction evidence="1 10">
        <text>UDP-alpha-D-glucose = UDP-alpha-D-galactose</text>
        <dbReference type="Rhea" id="RHEA:22168"/>
        <dbReference type="ChEBI" id="CHEBI:58885"/>
        <dbReference type="ChEBI" id="CHEBI:66914"/>
        <dbReference type="EC" id="5.1.3.2"/>
    </reaction>
</comment>
<reference evidence="12 13" key="1">
    <citation type="submission" date="2015-11" db="EMBL/GenBank/DDBJ databases">
        <title>Genome sequences of Lysobacter enzymogenes strain C3 and Lysobacter antibioticus ATCC 29479.</title>
        <authorList>
            <person name="Kobayashi D.Y."/>
        </authorList>
    </citation>
    <scope>NUCLEOTIDE SEQUENCE [LARGE SCALE GENOMIC DNA]</scope>
    <source>
        <strain evidence="12 13">C3</strain>
    </source>
</reference>
<evidence type="ECO:0000313" key="13">
    <source>
        <dbReference type="Proteomes" id="UP000061569"/>
    </source>
</evidence>
<evidence type="ECO:0000256" key="9">
    <source>
        <dbReference type="ARBA" id="ARBA00023277"/>
    </source>
</evidence>
<dbReference type="KEGG" id="lez:GLE_2468"/>
<protein>
    <recommendedName>
        <fullName evidence="6 10">UDP-glucose 4-epimerase</fullName>
        <ecNumber evidence="5 10">5.1.3.2</ecNumber>
    </recommendedName>
</protein>
<evidence type="ECO:0000256" key="7">
    <source>
        <dbReference type="ARBA" id="ARBA00023027"/>
    </source>
</evidence>
<evidence type="ECO:0000256" key="2">
    <source>
        <dbReference type="ARBA" id="ARBA00001911"/>
    </source>
</evidence>